<dbReference type="SMART" id="SM00387">
    <property type="entry name" value="HATPase_c"/>
    <property type="match status" value="1"/>
</dbReference>
<feature type="transmembrane region" description="Helical" evidence="11">
    <location>
        <begin position="6"/>
        <end position="27"/>
    </location>
</feature>
<dbReference type="GO" id="GO:0005886">
    <property type="term" value="C:plasma membrane"/>
    <property type="evidence" value="ECO:0007669"/>
    <property type="project" value="TreeGrafter"/>
</dbReference>
<keyword evidence="6 11" id="KW-0812">Transmembrane</keyword>
<evidence type="ECO:0000259" key="13">
    <source>
        <dbReference type="PROSITE" id="PS50885"/>
    </source>
</evidence>
<keyword evidence="5" id="KW-0808">Transferase</keyword>
<dbReference type="Pfam" id="PF00512">
    <property type="entry name" value="HisKA"/>
    <property type="match status" value="1"/>
</dbReference>
<name>A0A3E0U648_9GAMM</name>
<evidence type="ECO:0000256" key="8">
    <source>
        <dbReference type="ARBA" id="ARBA00022989"/>
    </source>
</evidence>
<evidence type="ECO:0000256" key="1">
    <source>
        <dbReference type="ARBA" id="ARBA00000085"/>
    </source>
</evidence>
<dbReference type="PRINTS" id="PR00344">
    <property type="entry name" value="BCTRLSENSOR"/>
</dbReference>
<dbReference type="InterPro" id="IPR036097">
    <property type="entry name" value="HisK_dim/P_sf"/>
</dbReference>
<evidence type="ECO:0000256" key="7">
    <source>
        <dbReference type="ARBA" id="ARBA00022777"/>
    </source>
</evidence>
<feature type="domain" description="Histidine kinase" evidence="12">
    <location>
        <begin position="235"/>
        <end position="441"/>
    </location>
</feature>
<dbReference type="SUPFAM" id="SSF55874">
    <property type="entry name" value="ATPase domain of HSP90 chaperone/DNA topoisomerase II/histidine kinase"/>
    <property type="match status" value="1"/>
</dbReference>
<dbReference type="AlphaFoldDB" id="A0A3E0U648"/>
<dbReference type="CDD" id="cd06225">
    <property type="entry name" value="HAMP"/>
    <property type="match status" value="1"/>
</dbReference>
<dbReference type="Pfam" id="PF00672">
    <property type="entry name" value="HAMP"/>
    <property type="match status" value="1"/>
</dbReference>
<dbReference type="SUPFAM" id="SSF47384">
    <property type="entry name" value="Homodimeric domain of signal transducing histidine kinase"/>
    <property type="match status" value="1"/>
</dbReference>
<accession>A0A3E0U648</accession>
<dbReference type="SMART" id="SM00304">
    <property type="entry name" value="HAMP"/>
    <property type="match status" value="1"/>
</dbReference>
<dbReference type="EMBL" id="QUOT01000001">
    <property type="protein sequence ID" value="REL32428.1"/>
    <property type="molecule type" value="Genomic_DNA"/>
</dbReference>
<dbReference type="Gene3D" id="3.30.450.170">
    <property type="entry name" value="Two-component histidine kinase, sensor domain"/>
    <property type="match status" value="1"/>
</dbReference>
<keyword evidence="9" id="KW-0902">Two-component regulatory system</keyword>
<proteinExistence type="predicted"/>
<dbReference type="PANTHER" id="PTHR45436:SF5">
    <property type="entry name" value="SENSOR HISTIDINE KINASE TRCS"/>
    <property type="match status" value="1"/>
</dbReference>
<evidence type="ECO:0000256" key="6">
    <source>
        <dbReference type="ARBA" id="ARBA00022692"/>
    </source>
</evidence>
<dbReference type="InterPro" id="IPR036890">
    <property type="entry name" value="HATPase_C_sf"/>
</dbReference>
<evidence type="ECO:0000313" key="14">
    <source>
        <dbReference type="EMBL" id="REL32428.1"/>
    </source>
</evidence>
<keyword evidence="4" id="KW-0597">Phosphoprotein</keyword>
<keyword evidence="7" id="KW-0418">Kinase</keyword>
<evidence type="ECO:0000256" key="5">
    <source>
        <dbReference type="ARBA" id="ARBA00022679"/>
    </source>
</evidence>
<feature type="domain" description="HAMP" evidence="13">
    <location>
        <begin position="172"/>
        <end position="227"/>
    </location>
</feature>
<dbReference type="InterPro" id="IPR003661">
    <property type="entry name" value="HisK_dim/P_dom"/>
</dbReference>
<evidence type="ECO:0000313" key="15">
    <source>
        <dbReference type="Proteomes" id="UP000256899"/>
    </source>
</evidence>
<dbReference type="InterPro" id="IPR050428">
    <property type="entry name" value="TCS_sensor_his_kinase"/>
</dbReference>
<dbReference type="CDD" id="cd00082">
    <property type="entry name" value="HisKA"/>
    <property type="match status" value="1"/>
</dbReference>
<sequence length="441" mass="49972">MKLKLFWKIYFSIALSSVSLVWGLSYLSEQVERKMSYISPADQAQLIAYGQQAKAVFEDNPAQLSEWANWVEQHEQTRLVVVRMEPNWLQGQEHADYIGEEVNFGRGVHWPIHLEHEQNPIIDVPIGVQDYHLLIQLPQRMRPGAHWQLIHLSITILLPLLLVAVLSYFIYRHIIKPLEALHTDTTKFRAGNFDTRASVNAANRHDEIGQLALSFNHMADSIAELLSSQRQLIADISHELRTPITRLRLTLDSQYQPAQMYERIEREINCMADLVEDTLTLAWLDNEKPELNQEDVDLVALIESIAEDAKFEFPNHPLALDLPSECMVCNSNHRALGQSIENIVRNAMKYTPIDAGIRIICRQHEGQVLIEIKDQGPGVPAAQLEDIFKPFVRLDKSRDRDSGGYGLGLALARRQIKAVGGSLVASNNLPHGLVMTISLSP</sequence>
<comment type="catalytic activity">
    <reaction evidence="1">
        <text>ATP + protein L-histidine = ADP + protein N-phospho-L-histidine.</text>
        <dbReference type="EC" id="2.7.13.3"/>
    </reaction>
</comment>
<dbReference type="Gene3D" id="1.10.8.500">
    <property type="entry name" value="HAMP domain in histidine kinase"/>
    <property type="match status" value="1"/>
</dbReference>
<dbReference type="InterPro" id="IPR004358">
    <property type="entry name" value="Sig_transdc_His_kin-like_C"/>
</dbReference>
<protein>
    <recommendedName>
        <fullName evidence="3">histidine kinase</fullName>
        <ecNumber evidence="3">2.7.13.3</ecNumber>
    </recommendedName>
</protein>
<dbReference type="Gene3D" id="1.10.287.130">
    <property type="match status" value="1"/>
</dbReference>
<dbReference type="Gene3D" id="3.30.565.10">
    <property type="entry name" value="Histidine kinase-like ATPase, C-terminal domain"/>
    <property type="match status" value="1"/>
</dbReference>
<dbReference type="PROSITE" id="PS50109">
    <property type="entry name" value="HIS_KIN"/>
    <property type="match status" value="1"/>
</dbReference>
<organism evidence="14 15">
    <name type="scientific">Thalassotalea euphylliae</name>
    <dbReference type="NCBI Taxonomy" id="1655234"/>
    <lineage>
        <taxon>Bacteria</taxon>
        <taxon>Pseudomonadati</taxon>
        <taxon>Pseudomonadota</taxon>
        <taxon>Gammaproteobacteria</taxon>
        <taxon>Alteromonadales</taxon>
        <taxon>Colwelliaceae</taxon>
        <taxon>Thalassotalea</taxon>
    </lineage>
</organism>
<dbReference type="PANTHER" id="PTHR45436">
    <property type="entry name" value="SENSOR HISTIDINE KINASE YKOH"/>
    <property type="match status" value="1"/>
</dbReference>
<evidence type="ECO:0000256" key="9">
    <source>
        <dbReference type="ARBA" id="ARBA00023012"/>
    </source>
</evidence>
<dbReference type="InterPro" id="IPR003660">
    <property type="entry name" value="HAMP_dom"/>
</dbReference>
<dbReference type="InterPro" id="IPR031930">
    <property type="entry name" value="HK_sensor"/>
</dbReference>
<gene>
    <name evidence="14" type="ORF">DXX94_17860</name>
</gene>
<dbReference type="Proteomes" id="UP000256899">
    <property type="component" value="Unassembled WGS sequence"/>
</dbReference>
<evidence type="ECO:0000259" key="12">
    <source>
        <dbReference type="PROSITE" id="PS50109"/>
    </source>
</evidence>
<comment type="caution">
    <text evidence="14">The sequence shown here is derived from an EMBL/GenBank/DDBJ whole genome shotgun (WGS) entry which is preliminary data.</text>
</comment>
<evidence type="ECO:0000256" key="4">
    <source>
        <dbReference type="ARBA" id="ARBA00022553"/>
    </source>
</evidence>
<dbReference type="InterPro" id="IPR038428">
    <property type="entry name" value="HK_sensor_dom_sf"/>
</dbReference>
<reference evidence="15" key="1">
    <citation type="submission" date="2018-08" db="EMBL/GenBank/DDBJ databases">
        <title>Thalassotalea euphylliae genome.</title>
        <authorList>
            <person name="Summers S."/>
            <person name="Rice S.A."/>
            <person name="Freckelton M.L."/>
            <person name="Nedved B.T."/>
            <person name="Hadfield M.G."/>
        </authorList>
    </citation>
    <scope>NUCLEOTIDE SEQUENCE [LARGE SCALE GENOMIC DNA]</scope>
    <source>
        <strain evidence="15">H3</strain>
    </source>
</reference>
<keyword evidence="8 11" id="KW-1133">Transmembrane helix</keyword>
<evidence type="ECO:0000256" key="11">
    <source>
        <dbReference type="SAM" id="Phobius"/>
    </source>
</evidence>
<evidence type="ECO:0000256" key="10">
    <source>
        <dbReference type="ARBA" id="ARBA00023136"/>
    </source>
</evidence>
<dbReference type="PROSITE" id="PS50885">
    <property type="entry name" value="HAMP"/>
    <property type="match status" value="1"/>
</dbReference>
<dbReference type="InterPro" id="IPR003594">
    <property type="entry name" value="HATPase_dom"/>
</dbReference>
<dbReference type="SUPFAM" id="SSF158472">
    <property type="entry name" value="HAMP domain-like"/>
    <property type="match status" value="1"/>
</dbReference>
<keyword evidence="10 11" id="KW-0472">Membrane</keyword>
<dbReference type="Pfam" id="PF16750">
    <property type="entry name" value="HK_sensor"/>
    <property type="match status" value="1"/>
</dbReference>
<evidence type="ECO:0000256" key="2">
    <source>
        <dbReference type="ARBA" id="ARBA00004370"/>
    </source>
</evidence>
<dbReference type="GO" id="GO:0000155">
    <property type="term" value="F:phosphorelay sensor kinase activity"/>
    <property type="evidence" value="ECO:0007669"/>
    <property type="project" value="InterPro"/>
</dbReference>
<dbReference type="InterPro" id="IPR005467">
    <property type="entry name" value="His_kinase_dom"/>
</dbReference>
<keyword evidence="15" id="KW-1185">Reference proteome</keyword>
<feature type="transmembrane region" description="Helical" evidence="11">
    <location>
        <begin position="149"/>
        <end position="171"/>
    </location>
</feature>
<evidence type="ECO:0000256" key="3">
    <source>
        <dbReference type="ARBA" id="ARBA00012438"/>
    </source>
</evidence>
<dbReference type="Pfam" id="PF02518">
    <property type="entry name" value="HATPase_c"/>
    <property type="match status" value="1"/>
</dbReference>
<comment type="subcellular location">
    <subcellularLocation>
        <location evidence="2">Membrane</location>
    </subcellularLocation>
</comment>
<dbReference type="SMART" id="SM00388">
    <property type="entry name" value="HisKA"/>
    <property type="match status" value="1"/>
</dbReference>
<dbReference type="RefSeq" id="WP_116017982.1">
    <property type="nucleotide sequence ID" value="NZ_QUOT01000001.1"/>
</dbReference>
<dbReference type="EC" id="2.7.13.3" evidence="3"/>